<reference evidence="2 4" key="1">
    <citation type="journal article" date="2012" name="Nature">
        <title>Algal genomes reveal evolutionary mosaicism and the fate of nucleomorphs.</title>
        <authorList>
            <consortium name="DOE Joint Genome Institute"/>
            <person name="Curtis B.A."/>
            <person name="Tanifuji G."/>
            <person name="Burki F."/>
            <person name="Gruber A."/>
            <person name="Irimia M."/>
            <person name="Maruyama S."/>
            <person name="Arias M.C."/>
            <person name="Ball S.G."/>
            <person name="Gile G.H."/>
            <person name="Hirakawa Y."/>
            <person name="Hopkins J.F."/>
            <person name="Kuo A."/>
            <person name="Rensing S.A."/>
            <person name="Schmutz J."/>
            <person name="Symeonidi A."/>
            <person name="Elias M."/>
            <person name="Eveleigh R.J."/>
            <person name="Herman E.K."/>
            <person name="Klute M.J."/>
            <person name="Nakayama T."/>
            <person name="Obornik M."/>
            <person name="Reyes-Prieto A."/>
            <person name="Armbrust E.V."/>
            <person name="Aves S.J."/>
            <person name="Beiko R.G."/>
            <person name="Coutinho P."/>
            <person name="Dacks J.B."/>
            <person name="Durnford D.G."/>
            <person name="Fast N.M."/>
            <person name="Green B.R."/>
            <person name="Grisdale C.J."/>
            <person name="Hempel F."/>
            <person name="Henrissat B."/>
            <person name="Hoppner M.P."/>
            <person name="Ishida K."/>
            <person name="Kim E."/>
            <person name="Koreny L."/>
            <person name="Kroth P.G."/>
            <person name="Liu Y."/>
            <person name="Malik S.B."/>
            <person name="Maier U.G."/>
            <person name="McRose D."/>
            <person name="Mock T."/>
            <person name="Neilson J.A."/>
            <person name="Onodera N.T."/>
            <person name="Poole A.M."/>
            <person name="Pritham E.J."/>
            <person name="Richards T.A."/>
            <person name="Rocap G."/>
            <person name="Roy S.W."/>
            <person name="Sarai C."/>
            <person name="Schaack S."/>
            <person name="Shirato S."/>
            <person name="Slamovits C.H."/>
            <person name="Spencer D.F."/>
            <person name="Suzuki S."/>
            <person name="Worden A.Z."/>
            <person name="Zauner S."/>
            <person name="Barry K."/>
            <person name="Bell C."/>
            <person name="Bharti A.K."/>
            <person name="Crow J.A."/>
            <person name="Grimwood J."/>
            <person name="Kramer R."/>
            <person name="Lindquist E."/>
            <person name="Lucas S."/>
            <person name="Salamov A."/>
            <person name="McFadden G.I."/>
            <person name="Lane C.E."/>
            <person name="Keeling P.J."/>
            <person name="Gray M.W."/>
            <person name="Grigoriev I.V."/>
            <person name="Archibald J.M."/>
        </authorList>
    </citation>
    <scope>NUCLEOTIDE SEQUENCE</scope>
    <source>
        <strain evidence="2 4">CCMP2712</strain>
    </source>
</reference>
<gene>
    <name evidence="2" type="ORF">GUITHDRAFT_119008</name>
</gene>
<dbReference type="RefSeq" id="XP_005821805.1">
    <property type="nucleotide sequence ID" value="XM_005821748.1"/>
</dbReference>
<dbReference type="GeneID" id="17291565"/>
<feature type="compositionally biased region" description="Acidic residues" evidence="1">
    <location>
        <begin position="7"/>
        <end position="23"/>
    </location>
</feature>
<accession>L1IG86</accession>
<dbReference type="Proteomes" id="UP000011087">
    <property type="component" value="Unassembled WGS sequence"/>
</dbReference>
<name>L1IG86_GUITC</name>
<feature type="compositionally biased region" description="Acidic residues" evidence="1">
    <location>
        <begin position="52"/>
        <end position="68"/>
    </location>
</feature>
<feature type="compositionally biased region" description="Basic and acidic residues" evidence="1">
    <location>
        <begin position="69"/>
        <end position="90"/>
    </location>
</feature>
<feature type="compositionally biased region" description="Basic and acidic residues" evidence="1">
    <location>
        <begin position="42"/>
        <end position="51"/>
    </location>
</feature>
<dbReference type="PaxDb" id="55529-EKX34825"/>
<protein>
    <submittedName>
        <fullName evidence="2 3">Uncharacterized protein</fullName>
    </submittedName>
</protein>
<reference evidence="3" key="3">
    <citation type="submission" date="2016-03" db="UniProtKB">
        <authorList>
            <consortium name="EnsemblProtists"/>
        </authorList>
    </citation>
    <scope>IDENTIFICATION</scope>
</reference>
<evidence type="ECO:0000313" key="2">
    <source>
        <dbReference type="EMBL" id="EKX34825.1"/>
    </source>
</evidence>
<organism evidence="2">
    <name type="scientific">Guillardia theta (strain CCMP2712)</name>
    <name type="common">Cryptophyte</name>
    <dbReference type="NCBI Taxonomy" id="905079"/>
    <lineage>
        <taxon>Eukaryota</taxon>
        <taxon>Cryptophyceae</taxon>
        <taxon>Pyrenomonadales</taxon>
        <taxon>Geminigeraceae</taxon>
        <taxon>Guillardia</taxon>
    </lineage>
</organism>
<reference evidence="4" key="2">
    <citation type="submission" date="2012-11" db="EMBL/GenBank/DDBJ databases">
        <authorList>
            <person name="Kuo A."/>
            <person name="Curtis B.A."/>
            <person name="Tanifuji G."/>
            <person name="Burki F."/>
            <person name="Gruber A."/>
            <person name="Irimia M."/>
            <person name="Maruyama S."/>
            <person name="Arias M.C."/>
            <person name="Ball S.G."/>
            <person name="Gile G.H."/>
            <person name="Hirakawa Y."/>
            <person name="Hopkins J.F."/>
            <person name="Rensing S.A."/>
            <person name="Schmutz J."/>
            <person name="Symeonidi A."/>
            <person name="Elias M."/>
            <person name="Eveleigh R.J."/>
            <person name="Herman E.K."/>
            <person name="Klute M.J."/>
            <person name="Nakayama T."/>
            <person name="Obornik M."/>
            <person name="Reyes-Prieto A."/>
            <person name="Armbrust E.V."/>
            <person name="Aves S.J."/>
            <person name="Beiko R.G."/>
            <person name="Coutinho P."/>
            <person name="Dacks J.B."/>
            <person name="Durnford D.G."/>
            <person name="Fast N.M."/>
            <person name="Green B.R."/>
            <person name="Grisdale C."/>
            <person name="Hempe F."/>
            <person name="Henrissat B."/>
            <person name="Hoppner M.P."/>
            <person name="Ishida K.-I."/>
            <person name="Kim E."/>
            <person name="Koreny L."/>
            <person name="Kroth P.G."/>
            <person name="Liu Y."/>
            <person name="Malik S.-B."/>
            <person name="Maier U.G."/>
            <person name="McRose D."/>
            <person name="Mock T."/>
            <person name="Neilson J.A."/>
            <person name="Onodera N.T."/>
            <person name="Poole A.M."/>
            <person name="Pritham E.J."/>
            <person name="Richards T.A."/>
            <person name="Rocap G."/>
            <person name="Roy S.W."/>
            <person name="Sarai C."/>
            <person name="Schaack S."/>
            <person name="Shirato S."/>
            <person name="Slamovits C.H."/>
            <person name="Spencer D.F."/>
            <person name="Suzuki S."/>
            <person name="Worden A.Z."/>
            <person name="Zauner S."/>
            <person name="Barry K."/>
            <person name="Bell C."/>
            <person name="Bharti A.K."/>
            <person name="Crow J.A."/>
            <person name="Grimwood J."/>
            <person name="Kramer R."/>
            <person name="Lindquist E."/>
            <person name="Lucas S."/>
            <person name="Salamov A."/>
            <person name="McFadden G.I."/>
            <person name="Lane C.E."/>
            <person name="Keeling P.J."/>
            <person name="Gray M.W."/>
            <person name="Grigoriev I.V."/>
            <person name="Archibald J.M."/>
        </authorList>
    </citation>
    <scope>NUCLEOTIDE SEQUENCE</scope>
    <source>
        <strain evidence="4">CCMP2712</strain>
    </source>
</reference>
<evidence type="ECO:0000313" key="4">
    <source>
        <dbReference type="Proteomes" id="UP000011087"/>
    </source>
</evidence>
<feature type="region of interest" description="Disordered" evidence="1">
    <location>
        <begin position="1"/>
        <end position="152"/>
    </location>
</feature>
<proteinExistence type="predicted"/>
<evidence type="ECO:0000313" key="3">
    <source>
        <dbReference type="EnsemblProtists" id="EKX34825"/>
    </source>
</evidence>
<dbReference type="EnsemblProtists" id="EKX34825">
    <property type="protein sequence ID" value="EKX34825"/>
    <property type="gene ID" value="GUITHDRAFT_119008"/>
</dbReference>
<dbReference type="HOGENOM" id="CLU_1258168_0_0_1"/>
<sequence length="244" mass="27657">MSHYLESEPEEDDESEGCESEDSEDRRFIDDDGECGSVDLGVYRELKHDSSSEEEDAGEASAEDEDDESSKAMRELHRMLGKSRERREALGRQYPLDFGLGASRSEAPELTAEEVQERLRAMSPCREKRPPPSRRKKGEMQEESHVAPRFTAGIVRAGKTPVCAPLPRPVSPAFSFVREMEEAERRKRLRDNGERMRNILDKEREAHARRLVAAPRKAVKKAVAEPPKGNATIDRFFGRVCKAE</sequence>
<dbReference type="EMBL" id="JH993102">
    <property type="protein sequence ID" value="EKX34825.1"/>
    <property type="molecule type" value="Genomic_DNA"/>
</dbReference>
<feature type="compositionally biased region" description="Basic and acidic residues" evidence="1">
    <location>
        <begin position="115"/>
        <end position="130"/>
    </location>
</feature>
<dbReference type="AlphaFoldDB" id="L1IG86"/>
<evidence type="ECO:0000256" key="1">
    <source>
        <dbReference type="SAM" id="MobiDB-lite"/>
    </source>
</evidence>
<dbReference type="KEGG" id="gtt:GUITHDRAFT_119008"/>
<keyword evidence="4" id="KW-1185">Reference proteome</keyword>